<dbReference type="InterPro" id="IPR003197">
    <property type="entry name" value="QCR7"/>
</dbReference>
<dbReference type="AlphaFoldDB" id="A0A439D4D0"/>
<feature type="region of interest" description="Disordered" evidence="10">
    <location>
        <begin position="18"/>
        <end position="37"/>
    </location>
</feature>
<dbReference type="SUPFAM" id="SSF81524">
    <property type="entry name" value="14 kDa protein of cytochrome bc1 complex (Ubiquinol-cytochrome c reductase)"/>
    <property type="match status" value="1"/>
</dbReference>
<dbReference type="Proteomes" id="UP000286045">
    <property type="component" value="Unassembled WGS sequence"/>
</dbReference>
<keyword evidence="6" id="KW-0249">Electron transport</keyword>
<keyword evidence="4" id="KW-0679">Respiratory chain</keyword>
<proteinExistence type="inferred from homology"/>
<organism evidence="11 12">
    <name type="scientific">Xylaria grammica</name>
    <dbReference type="NCBI Taxonomy" id="363999"/>
    <lineage>
        <taxon>Eukaryota</taxon>
        <taxon>Fungi</taxon>
        <taxon>Dikarya</taxon>
        <taxon>Ascomycota</taxon>
        <taxon>Pezizomycotina</taxon>
        <taxon>Sordariomycetes</taxon>
        <taxon>Xylariomycetidae</taxon>
        <taxon>Xylariales</taxon>
        <taxon>Xylariaceae</taxon>
        <taxon>Xylaria</taxon>
    </lineage>
</organism>
<dbReference type="InterPro" id="IPR036544">
    <property type="entry name" value="QCR7_sf"/>
</dbReference>
<keyword evidence="7" id="KW-0496">Mitochondrion</keyword>
<keyword evidence="8" id="KW-0472">Membrane</keyword>
<comment type="similarity">
    <text evidence="2">Belongs to the UQCRB/QCR7 family.</text>
</comment>
<evidence type="ECO:0000256" key="9">
    <source>
        <dbReference type="ARBA" id="ARBA00031684"/>
    </source>
</evidence>
<dbReference type="Pfam" id="PF02271">
    <property type="entry name" value="UCR_14kD"/>
    <property type="match status" value="1"/>
</dbReference>
<dbReference type="STRING" id="363999.A0A439D4D0"/>
<dbReference type="EMBL" id="RYZI01000161">
    <property type="protein sequence ID" value="RWA09257.1"/>
    <property type="molecule type" value="Genomic_DNA"/>
</dbReference>
<gene>
    <name evidence="11" type="ORF">EKO27_g5835</name>
</gene>
<sequence length="162" mass="18553">MTSLSEWSTVQGAIFSPRPSTLPPFPSPQPANTPQPPTMLYPSLAPFVLKRPWLRNLLTPLANWYRNAAGYRQLGLRADDLLVEENEDVLKALQRLPPQEAYDRVYRLRRAIQCSVTHKLLPKDQWTKPEEDVPYLTPLIEQIRAAEKEKESLDSLTIVKAH</sequence>
<keyword evidence="3" id="KW-0813">Transport</keyword>
<dbReference type="GO" id="GO:0005743">
    <property type="term" value="C:mitochondrial inner membrane"/>
    <property type="evidence" value="ECO:0007669"/>
    <property type="project" value="UniProtKB-SubCell"/>
</dbReference>
<feature type="compositionally biased region" description="Pro residues" evidence="10">
    <location>
        <begin position="20"/>
        <end position="37"/>
    </location>
</feature>
<evidence type="ECO:0000256" key="5">
    <source>
        <dbReference type="ARBA" id="ARBA00022792"/>
    </source>
</evidence>
<name>A0A439D4D0_9PEZI</name>
<dbReference type="PANTHER" id="PTHR12022">
    <property type="entry name" value="UBIQUINOL-CYTOCHROME C REDUCTASE COMPLEX 14 KD PROTEIN"/>
    <property type="match status" value="1"/>
</dbReference>
<dbReference type="GO" id="GO:0006122">
    <property type="term" value="P:mitochondrial electron transport, ubiquinol to cytochrome c"/>
    <property type="evidence" value="ECO:0007669"/>
    <property type="project" value="InterPro"/>
</dbReference>
<evidence type="ECO:0000256" key="10">
    <source>
        <dbReference type="SAM" id="MobiDB-lite"/>
    </source>
</evidence>
<evidence type="ECO:0000313" key="11">
    <source>
        <dbReference type="EMBL" id="RWA09257.1"/>
    </source>
</evidence>
<evidence type="ECO:0000256" key="3">
    <source>
        <dbReference type="ARBA" id="ARBA00022448"/>
    </source>
</evidence>
<evidence type="ECO:0000256" key="7">
    <source>
        <dbReference type="ARBA" id="ARBA00023128"/>
    </source>
</evidence>
<dbReference type="GO" id="GO:0045275">
    <property type="term" value="C:respiratory chain complex III"/>
    <property type="evidence" value="ECO:0007669"/>
    <property type="project" value="InterPro"/>
</dbReference>
<dbReference type="Gene3D" id="1.10.1090.10">
    <property type="entry name" value="Cytochrome b-c1 complex subunit 7"/>
    <property type="match status" value="1"/>
</dbReference>
<evidence type="ECO:0000256" key="4">
    <source>
        <dbReference type="ARBA" id="ARBA00022660"/>
    </source>
</evidence>
<evidence type="ECO:0000256" key="8">
    <source>
        <dbReference type="ARBA" id="ARBA00023136"/>
    </source>
</evidence>
<evidence type="ECO:0000313" key="12">
    <source>
        <dbReference type="Proteomes" id="UP000286045"/>
    </source>
</evidence>
<dbReference type="PANTHER" id="PTHR12022:SF0">
    <property type="entry name" value="CYTOCHROME B-C1 COMPLEX SUBUNIT 7"/>
    <property type="match status" value="1"/>
</dbReference>
<protein>
    <recommendedName>
        <fullName evidence="9">Complex III subunit 7</fullName>
    </recommendedName>
</protein>
<reference evidence="11 12" key="1">
    <citation type="submission" date="2018-12" db="EMBL/GenBank/DDBJ databases">
        <title>Draft genome sequence of Xylaria grammica IHI A82.</title>
        <authorList>
            <person name="Buettner E."/>
            <person name="Kellner H."/>
        </authorList>
    </citation>
    <scope>NUCLEOTIDE SEQUENCE [LARGE SCALE GENOMIC DNA]</scope>
    <source>
        <strain evidence="11 12">IHI A82</strain>
    </source>
</reference>
<keyword evidence="5" id="KW-0999">Mitochondrion inner membrane</keyword>
<comment type="subcellular location">
    <subcellularLocation>
        <location evidence="1">Mitochondrion inner membrane</location>
        <topology evidence="1">Peripheral membrane protein</topology>
        <orientation evidence="1">Matrix side</orientation>
    </subcellularLocation>
</comment>
<comment type="caution">
    <text evidence="11">The sequence shown here is derived from an EMBL/GenBank/DDBJ whole genome shotgun (WGS) entry which is preliminary data.</text>
</comment>
<accession>A0A439D4D0</accession>
<evidence type="ECO:0000256" key="6">
    <source>
        <dbReference type="ARBA" id="ARBA00022982"/>
    </source>
</evidence>
<keyword evidence="12" id="KW-1185">Reference proteome</keyword>
<evidence type="ECO:0000256" key="1">
    <source>
        <dbReference type="ARBA" id="ARBA00004443"/>
    </source>
</evidence>
<dbReference type="FunFam" id="1.10.1090.10:FF:000001">
    <property type="entry name" value="Cytochrome b-c1 complex subunit 7"/>
    <property type="match status" value="1"/>
</dbReference>
<evidence type="ECO:0000256" key="2">
    <source>
        <dbReference type="ARBA" id="ARBA00008554"/>
    </source>
</evidence>